<evidence type="ECO:0000313" key="5">
    <source>
        <dbReference type="EMBL" id="TPR11526.1"/>
    </source>
</evidence>
<dbReference type="InterPro" id="IPR017459">
    <property type="entry name" value="Glycosyl_Trfase_fam3_N_dom"/>
</dbReference>
<evidence type="ECO:0000256" key="2">
    <source>
        <dbReference type="ARBA" id="ARBA00022679"/>
    </source>
</evidence>
<proteinExistence type="predicted"/>
<dbReference type="Gene3D" id="3.40.1030.10">
    <property type="entry name" value="Nucleoside phosphorylase/phosphoribosyltransferase catalytic domain"/>
    <property type="match status" value="1"/>
</dbReference>
<dbReference type="VEuPathDB" id="FungiDB:An01g07260"/>
<evidence type="ECO:0000313" key="6">
    <source>
        <dbReference type="Proteomes" id="UP000197666"/>
    </source>
</evidence>
<dbReference type="InterPro" id="IPR035902">
    <property type="entry name" value="Nuc_phospho_transferase"/>
</dbReference>
<name>A0A505IDY7_ASPNG</name>
<gene>
    <name evidence="5" type="ORF">CAN33_0049155</name>
</gene>
<organism evidence="5 6">
    <name type="scientific">Aspergillus niger</name>
    <dbReference type="NCBI Taxonomy" id="5061"/>
    <lineage>
        <taxon>Eukaryota</taxon>
        <taxon>Fungi</taxon>
        <taxon>Dikarya</taxon>
        <taxon>Ascomycota</taxon>
        <taxon>Pezizomycotina</taxon>
        <taxon>Eurotiomycetes</taxon>
        <taxon>Eurotiomycetidae</taxon>
        <taxon>Eurotiales</taxon>
        <taxon>Aspergillaceae</taxon>
        <taxon>Aspergillus</taxon>
        <taxon>Aspergillus subgen. Circumdati</taxon>
    </lineage>
</organism>
<dbReference type="FunFam" id="3.40.1030.10:FF:000008">
    <property type="entry name" value="Anthranilate phosphoribosyltransferase, putative"/>
    <property type="match status" value="1"/>
</dbReference>
<dbReference type="Gene3D" id="1.20.970.10">
    <property type="entry name" value="Transferase, Pyrimidine Nucleoside Phosphorylase, Chain C"/>
    <property type="match status" value="1"/>
</dbReference>
<dbReference type="AlphaFoldDB" id="A0A505IDY7"/>
<sequence length="459" mass="49827">MTPCSAVSGHPTEVRIFPPFHAAKRGSSVSKMSASTHDQKPQHVSISPLLKRLAYPATERRVEASEIASAFALIFEDGISHIQTAALLTLLHSTGLDRDAEVIAKCSHRMREAARQVDRPTLKAAIKSRVKQEGTYRGGLCDIVGTGGDMHSTFNISTTSSIIASPLLMTAKHGNRAQTSFSGSADVLNAITPVPPKIGAINAENLPQVYAETNYSFLFAPNFHFGMMYADPVRRGLGLRTIFNLMGPLANPVDWAIEARVVGVAYQSLGPVFVEALRQNGCKKALVVCGEEDLDEISCAGKTNCWRLSEYPNPAYQGSQEDDCSCDEEEHPRTLVKMEMFQLHPSDFGLPTHPLSDVGGKKMPKDNAATLMSILRNELPRDDPILSFVLLNVAALLTVSGICEADTSNMGPGDDGQVITERGPGGGRWKEGVRRARWAIESGAALKSFEHFIEVTNRL</sequence>
<feature type="domain" description="Glycosyl transferase family 3" evidence="3">
    <location>
        <begin position="140"/>
        <end position="309"/>
    </location>
</feature>
<keyword evidence="2" id="KW-0808">Transferase</keyword>
<dbReference type="Pfam" id="PF02885">
    <property type="entry name" value="Glycos_trans_3N"/>
    <property type="match status" value="1"/>
</dbReference>
<feature type="domain" description="Glycosyl transferase family 3 N-terminal" evidence="4">
    <location>
        <begin position="50"/>
        <end position="114"/>
    </location>
</feature>
<dbReference type="VEuPathDB" id="FungiDB:ASPNIDRAFT2_1162473"/>
<dbReference type="InterPro" id="IPR000312">
    <property type="entry name" value="Glycosyl_Trfase_fam3"/>
</dbReference>
<dbReference type="GO" id="GO:0000162">
    <property type="term" value="P:L-tryptophan biosynthetic process"/>
    <property type="evidence" value="ECO:0007669"/>
    <property type="project" value="InterPro"/>
</dbReference>
<dbReference type="PANTHER" id="PTHR43285:SF2">
    <property type="entry name" value="ANTHRANILATE PHOSPHORIBOSYLTRANSFERASE"/>
    <property type="match status" value="1"/>
</dbReference>
<dbReference type="Pfam" id="PF00591">
    <property type="entry name" value="Glycos_transf_3"/>
    <property type="match status" value="2"/>
</dbReference>
<evidence type="ECO:0000256" key="1">
    <source>
        <dbReference type="ARBA" id="ARBA00022676"/>
    </source>
</evidence>
<accession>A0A505IDY7</accession>
<evidence type="ECO:0000259" key="4">
    <source>
        <dbReference type="Pfam" id="PF02885"/>
    </source>
</evidence>
<dbReference type="VEuPathDB" id="FungiDB:ATCC64974_17510"/>
<feature type="domain" description="Glycosyl transferase family 3" evidence="3">
    <location>
        <begin position="337"/>
        <end position="446"/>
    </location>
</feature>
<dbReference type="GO" id="GO:0004048">
    <property type="term" value="F:anthranilate phosphoribosyltransferase activity"/>
    <property type="evidence" value="ECO:0007669"/>
    <property type="project" value="InterPro"/>
</dbReference>
<dbReference type="VEuPathDB" id="FungiDB:M747DRAFT_287423"/>
<dbReference type="SUPFAM" id="SSF52418">
    <property type="entry name" value="Nucleoside phosphorylase/phosphoribosyltransferase catalytic domain"/>
    <property type="match status" value="1"/>
</dbReference>
<dbReference type="EMBL" id="NKJJ02000004">
    <property type="protein sequence ID" value="TPR11526.1"/>
    <property type="molecule type" value="Genomic_DNA"/>
</dbReference>
<comment type="caution">
    <text evidence="5">The sequence shown here is derived from an EMBL/GenBank/DDBJ whole genome shotgun (WGS) entry which is preliminary data.</text>
</comment>
<keyword evidence="1" id="KW-0328">Glycosyltransferase</keyword>
<dbReference type="InterPro" id="IPR005940">
    <property type="entry name" value="Anthranilate_Pribosyl_Tfrase"/>
</dbReference>
<dbReference type="GO" id="GO:0005829">
    <property type="term" value="C:cytosol"/>
    <property type="evidence" value="ECO:0007669"/>
    <property type="project" value="TreeGrafter"/>
</dbReference>
<evidence type="ECO:0000259" key="3">
    <source>
        <dbReference type="Pfam" id="PF00591"/>
    </source>
</evidence>
<dbReference type="Proteomes" id="UP000197666">
    <property type="component" value="Unassembled WGS sequence"/>
</dbReference>
<reference evidence="6" key="1">
    <citation type="submission" date="2018-10" db="EMBL/GenBank/DDBJ databases">
        <title>FDA dAtabase for Regulatory Grade micrObial Sequences (FDA-ARGOS): Supporting development and validation of Infectious Disease Dx tests.</title>
        <authorList>
            <person name="Kerrigan L."/>
            <person name="Tallon L."/>
            <person name="Sadzewicz L."/>
            <person name="Sengamalay N."/>
            <person name="Ott S."/>
            <person name="Godinez A."/>
            <person name="Nagaraj S."/>
            <person name="Vavikolanu K."/>
            <person name="Nadendla S."/>
            <person name="George J."/>
            <person name="Sichtig H."/>
        </authorList>
    </citation>
    <scope>NUCLEOTIDE SEQUENCE [LARGE SCALE GENOMIC DNA]</scope>
    <source>
        <strain evidence="6">FDAARGOS_311</strain>
    </source>
</reference>
<dbReference type="PANTHER" id="PTHR43285">
    <property type="entry name" value="ANTHRANILATE PHOSPHORIBOSYLTRANSFERASE"/>
    <property type="match status" value="1"/>
</dbReference>
<protein>
    <submittedName>
        <fullName evidence="5">Beta-ketoacyl synthase, N-terminal domain family protein</fullName>
    </submittedName>
</protein>